<dbReference type="GO" id="GO:0005634">
    <property type="term" value="C:nucleus"/>
    <property type="evidence" value="ECO:0007669"/>
    <property type="project" value="UniProtKB-SubCell"/>
</dbReference>
<organism evidence="7 8">
    <name type="scientific">Ambispora leptoticha</name>
    <dbReference type="NCBI Taxonomy" id="144679"/>
    <lineage>
        <taxon>Eukaryota</taxon>
        <taxon>Fungi</taxon>
        <taxon>Fungi incertae sedis</taxon>
        <taxon>Mucoromycota</taxon>
        <taxon>Glomeromycotina</taxon>
        <taxon>Glomeromycetes</taxon>
        <taxon>Archaeosporales</taxon>
        <taxon>Ambisporaceae</taxon>
        <taxon>Ambispora</taxon>
    </lineage>
</organism>
<evidence type="ECO:0000313" key="7">
    <source>
        <dbReference type="EMBL" id="CAG8766364.1"/>
    </source>
</evidence>
<comment type="caution">
    <text evidence="7">The sequence shown here is derived from an EMBL/GenBank/DDBJ whole genome shotgun (WGS) entry which is preliminary data.</text>
</comment>
<keyword evidence="5" id="KW-0539">Nucleus</keyword>
<evidence type="ECO:0000256" key="1">
    <source>
        <dbReference type="ARBA" id="ARBA00004123"/>
    </source>
</evidence>
<evidence type="ECO:0000256" key="2">
    <source>
        <dbReference type="ARBA" id="ARBA00009466"/>
    </source>
</evidence>
<dbReference type="GO" id="GO:0015031">
    <property type="term" value="P:protein transport"/>
    <property type="evidence" value="ECO:0007669"/>
    <property type="project" value="UniProtKB-KW"/>
</dbReference>
<dbReference type="InterPro" id="IPR011989">
    <property type="entry name" value="ARM-like"/>
</dbReference>
<accession>A0A9N9J6S6</accession>
<proteinExistence type="inferred from homology"/>
<dbReference type="Pfam" id="PF08767">
    <property type="entry name" value="CRM1_C"/>
    <property type="match status" value="1"/>
</dbReference>
<feature type="non-terminal residue" evidence="7">
    <location>
        <position position="1"/>
    </location>
</feature>
<protein>
    <submittedName>
        <fullName evidence="7">9934_t:CDS:1</fullName>
    </submittedName>
</protein>
<dbReference type="InterPro" id="IPR016024">
    <property type="entry name" value="ARM-type_fold"/>
</dbReference>
<comment type="similarity">
    <text evidence="2">Belongs to the exportin family.</text>
</comment>
<dbReference type="OrthoDB" id="2215036at2759"/>
<comment type="subcellular location">
    <subcellularLocation>
        <location evidence="1">Nucleus</location>
    </subcellularLocation>
</comment>
<evidence type="ECO:0000259" key="6">
    <source>
        <dbReference type="Pfam" id="PF08767"/>
    </source>
</evidence>
<evidence type="ECO:0000256" key="4">
    <source>
        <dbReference type="ARBA" id="ARBA00022927"/>
    </source>
</evidence>
<dbReference type="SUPFAM" id="SSF48371">
    <property type="entry name" value="ARM repeat"/>
    <property type="match status" value="1"/>
</dbReference>
<dbReference type="Proteomes" id="UP000789508">
    <property type="component" value="Unassembled WGS sequence"/>
</dbReference>
<sequence length="79" mass="9221">AQIQIFVMGLFELNQDPAKFKLHLRDFLIQLKEFAGDNTDLYLDEREAELERKKKEEMESALKIPGLVKPADLPMDEEE</sequence>
<dbReference type="InterPro" id="IPR014877">
    <property type="entry name" value="XPO1_C_dom"/>
</dbReference>
<gene>
    <name evidence="7" type="ORF">ALEPTO_LOCUS13897</name>
</gene>
<evidence type="ECO:0000256" key="5">
    <source>
        <dbReference type="ARBA" id="ARBA00023242"/>
    </source>
</evidence>
<dbReference type="AlphaFoldDB" id="A0A9N9J6S6"/>
<name>A0A9N9J6S6_9GLOM</name>
<evidence type="ECO:0000313" key="8">
    <source>
        <dbReference type="Proteomes" id="UP000789508"/>
    </source>
</evidence>
<feature type="domain" description="Exportin-1 C-terminal" evidence="6">
    <location>
        <begin position="2"/>
        <end position="35"/>
    </location>
</feature>
<reference evidence="7" key="1">
    <citation type="submission" date="2021-06" db="EMBL/GenBank/DDBJ databases">
        <authorList>
            <person name="Kallberg Y."/>
            <person name="Tangrot J."/>
            <person name="Rosling A."/>
        </authorList>
    </citation>
    <scope>NUCLEOTIDE SEQUENCE</scope>
    <source>
        <strain evidence="7">FL130A</strain>
    </source>
</reference>
<keyword evidence="8" id="KW-1185">Reference proteome</keyword>
<dbReference type="EMBL" id="CAJVPS010049523">
    <property type="protein sequence ID" value="CAG8766364.1"/>
    <property type="molecule type" value="Genomic_DNA"/>
</dbReference>
<keyword evidence="4" id="KW-0653">Protein transport</keyword>
<evidence type="ECO:0000256" key="3">
    <source>
        <dbReference type="ARBA" id="ARBA00022448"/>
    </source>
</evidence>
<keyword evidence="3" id="KW-0813">Transport</keyword>
<dbReference type="Gene3D" id="1.25.10.10">
    <property type="entry name" value="Leucine-rich Repeat Variant"/>
    <property type="match status" value="1"/>
</dbReference>
<dbReference type="GO" id="GO:0005049">
    <property type="term" value="F:nuclear export signal receptor activity"/>
    <property type="evidence" value="ECO:0007669"/>
    <property type="project" value="InterPro"/>
</dbReference>